<evidence type="ECO:0000313" key="3">
    <source>
        <dbReference type="Proteomes" id="UP000541425"/>
    </source>
</evidence>
<dbReference type="RefSeq" id="WP_183697410.1">
    <property type="nucleotide sequence ID" value="NZ_JACICA010000009.1"/>
</dbReference>
<dbReference type="AlphaFoldDB" id="A0A7W5UKM5"/>
<evidence type="ECO:0000259" key="1">
    <source>
        <dbReference type="Pfam" id="PF08378"/>
    </source>
</evidence>
<dbReference type="EMBL" id="JACICA010000009">
    <property type="protein sequence ID" value="MBB3703237.1"/>
    <property type="molecule type" value="Genomic_DNA"/>
</dbReference>
<evidence type="ECO:0000313" key="2">
    <source>
        <dbReference type="EMBL" id="MBB3703237.1"/>
    </source>
</evidence>
<gene>
    <name evidence="2" type="ORF">FHS60_001717</name>
</gene>
<accession>A0A7W5UKM5</accession>
<protein>
    <recommendedName>
        <fullName evidence="1">NERD domain-containing protein</fullName>
    </recommendedName>
</protein>
<dbReference type="Proteomes" id="UP000541425">
    <property type="component" value="Unassembled WGS sequence"/>
</dbReference>
<dbReference type="Pfam" id="PF08378">
    <property type="entry name" value="NERD"/>
    <property type="match status" value="1"/>
</dbReference>
<dbReference type="InterPro" id="IPR011528">
    <property type="entry name" value="NERD"/>
</dbReference>
<name>A0A7W5UKM5_9BACT</name>
<proteinExistence type="predicted"/>
<feature type="domain" description="NERD" evidence="1">
    <location>
        <begin position="354"/>
        <end position="441"/>
    </location>
</feature>
<organism evidence="2 3">
    <name type="scientific">Alloprevotella rava</name>
    <dbReference type="NCBI Taxonomy" id="671218"/>
    <lineage>
        <taxon>Bacteria</taxon>
        <taxon>Pseudomonadati</taxon>
        <taxon>Bacteroidota</taxon>
        <taxon>Bacteroidia</taxon>
        <taxon>Bacteroidales</taxon>
        <taxon>Prevotellaceae</taxon>
        <taxon>Alloprevotella</taxon>
    </lineage>
</organism>
<sequence>MALQVIEIRMEDNYQSAYQKMIEAKEHHRTVEEIIDDIKKQLIYVKEESFLIHAMRLIFELDSKEASSLYTHLLSPMRQTLYLIDVYYSIEIREESVNMDEERWNKIAILLNEIEMTYFVSIGFPNNGELYHDERDEKIEVSLVTFFGYFSNAVLSYEEQTRDRIVRYIKPYDGHIQSRYGFTIDEALKFILHVRSLNNNKLNNIIKPYADRFVLYKTHPEEWRNLTRKFEERGLNDPRDWWNEPELSDLKKAITTSPGEIHVHETKELMNVEISPNSLQHILDFFSYDKDLLKGEIVYYSNKHYSESHPLVQIEEKFVCPITKFLFEGLFFRLDEALMKEEPSGKYKQNKAIAFEKKVKEVFQEFFPEKTKIFANYSVDGTSENDLLIIIGNTCVIVEIKSCNFREPFRDPIKAYERIKRDFQKAIQSGYEQCRRVEKIFLANQDVDIYDAENKNASLYHLKKKDIGKVWSIVVTDFKYGAIQTDLSKLLEKDEDALYPWAVSIDDLEVLFLLMKKMLKGIAPARFIEFLDYREKMQEHVLCLDELEICGWYLNDRKQFKEYSDKNMLLTTTSDMGAIFDAYYHVGLGFKDELDIGIKKCYKKPDYPKCFEVNVITNDMERR</sequence>
<comment type="caution">
    <text evidence="2">The sequence shown here is derived from an EMBL/GenBank/DDBJ whole genome shotgun (WGS) entry which is preliminary data.</text>
</comment>
<reference evidence="2 3" key="1">
    <citation type="submission" date="2020-08" db="EMBL/GenBank/DDBJ databases">
        <title>Genomic Encyclopedia of Type Strains, Phase IV (KMG-IV): sequencing the most valuable type-strain genomes for metagenomic binning, comparative biology and taxonomic classification.</title>
        <authorList>
            <person name="Goeker M."/>
        </authorList>
    </citation>
    <scope>NUCLEOTIDE SEQUENCE [LARGE SCALE GENOMIC DNA]</scope>
    <source>
        <strain evidence="2 3">DSM 22548</strain>
    </source>
</reference>